<dbReference type="SUPFAM" id="SSF56300">
    <property type="entry name" value="Metallo-dependent phosphatases"/>
    <property type="match status" value="1"/>
</dbReference>
<reference evidence="3 4" key="1">
    <citation type="submission" date="2014-04" db="EMBL/GenBank/DDBJ databases">
        <title>Evolutionary Origins and Diversification of the Mycorrhizal Mutualists.</title>
        <authorList>
            <consortium name="DOE Joint Genome Institute"/>
            <consortium name="Mycorrhizal Genomics Consortium"/>
            <person name="Kohler A."/>
            <person name="Kuo A."/>
            <person name="Nagy L.G."/>
            <person name="Floudas D."/>
            <person name="Copeland A."/>
            <person name="Barry K.W."/>
            <person name="Cichocki N."/>
            <person name="Veneault-Fourrey C."/>
            <person name="LaButti K."/>
            <person name="Lindquist E.A."/>
            <person name="Lipzen A."/>
            <person name="Lundell T."/>
            <person name="Morin E."/>
            <person name="Murat C."/>
            <person name="Riley R."/>
            <person name="Ohm R."/>
            <person name="Sun H."/>
            <person name="Tunlid A."/>
            <person name="Henrissat B."/>
            <person name="Grigoriev I.V."/>
            <person name="Hibbett D.S."/>
            <person name="Martin F."/>
        </authorList>
    </citation>
    <scope>NUCLEOTIDE SEQUENCE [LARGE SCALE GENOMIC DNA]</scope>
    <source>
        <strain evidence="3 4">Koide BX008</strain>
    </source>
</reference>
<dbReference type="Proteomes" id="UP000054549">
    <property type="component" value="Unassembled WGS sequence"/>
</dbReference>
<evidence type="ECO:0000256" key="1">
    <source>
        <dbReference type="SAM" id="SignalP"/>
    </source>
</evidence>
<dbReference type="Pfam" id="PF00149">
    <property type="entry name" value="Metallophos"/>
    <property type="match status" value="1"/>
</dbReference>
<feature type="signal peptide" evidence="1">
    <location>
        <begin position="1"/>
        <end position="30"/>
    </location>
</feature>
<dbReference type="EMBL" id="KN818231">
    <property type="protein sequence ID" value="KIL67643.1"/>
    <property type="molecule type" value="Genomic_DNA"/>
</dbReference>
<dbReference type="GO" id="GO:0000298">
    <property type="term" value="F:endopolyphosphatase activity"/>
    <property type="evidence" value="ECO:0007669"/>
    <property type="project" value="TreeGrafter"/>
</dbReference>
<dbReference type="GO" id="GO:0016791">
    <property type="term" value="F:phosphatase activity"/>
    <property type="evidence" value="ECO:0007669"/>
    <property type="project" value="TreeGrafter"/>
</dbReference>
<dbReference type="STRING" id="946122.A0A0C2XFJ8"/>
<feature type="chain" id="PRO_5002170787" description="Calcineurin-like phosphoesterase domain-containing protein" evidence="1">
    <location>
        <begin position="31"/>
        <end position="512"/>
    </location>
</feature>
<dbReference type="HOGENOM" id="CLU_023125_0_3_1"/>
<keyword evidence="1" id="KW-0732">Signal</keyword>
<evidence type="ECO:0000313" key="4">
    <source>
        <dbReference type="Proteomes" id="UP000054549"/>
    </source>
</evidence>
<dbReference type="InParanoid" id="A0A0C2XFJ8"/>
<organism evidence="3 4">
    <name type="scientific">Amanita muscaria (strain Koide BX008)</name>
    <dbReference type="NCBI Taxonomy" id="946122"/>
    <lineage>
        <taxon>Eukaryota</taxon>
        <taxon>Fungi</taxon>
        <taxon>Dikarya</taxon>
        <taxon>Basidiomycota</taxon>
        <taxon>Agaricomycotina</taxon>
        <taxon>Agaricomycetes</taxon>
        <taxon>Agaricomycetidae</taxon>
        <taxon>Agaricales</taxon>
        <taxon>Pluteineae</taxon>
        <taxon>Amanitaceae</taxon>
        <taxon>Amanita</taxon>
    </lineage>
</organism>
<dbReference type="InterPro" id="IPR029052">
    <property type="entry name" value="Metallo-depent_PP-like"/>
</dbReference>
<dbReference type="OrthoDB" id="10267127at2759"/>
<dbReference type="InterPro" id="IPR004843">
    <property type="entry name" value="Calcineurin-like_PHP"/>
</dbReference>
<keyword evidence="4" id="KW-1185">Reference proteome</keyword>
<sequence length="512" mass="57921">MPSQSLVVCTTLSFFALFCLVLDKALLSNGIDVPDMSQYRQLQAMTREEFPIGGRGLSFMKRLSHLLLDDPSRRMIIVGDIHGQFDHLQLVFRPIGFQTSAYLFRRTLLKRLSYDNTTDTLVHLGDIITKGPHSLDVLSYLSSNGILGVRGNHDQEVLERRSWINWITSLNGGDVFLETAELEWKNAKESGEKLKAWNKRQRQRASKAFGKGDDNTMDRNTAKWWRRVPEDWVLFNDVHHLANEMAATDYEYLLSLPLKIYVPHAHLFLVHAGMVSHDPNYDFDDPIQPLMTAPHTSRLFGSALRSGRLSGFNRAVDPLTGWLARLLFFNKRTWNEEERQVFASIDDSTQDATRGKQERAILDLALNNDPWVTLNLRGVKNDGTPTRSNKKGKPWAEIWNKDMDRCRGFGDNDDVDSADSVSSKKGRVLPCLPMSVVYGHCAGRGLDIKRWTFGLDTGCVTGKRLTALVVGGFHDLGNSTETETHVDDYRVDEIVPFGDESRAHIASVRCKA</sequence>
<evidence type="ECO:0000313" key="3">
    <source>
        <dbReference type="EMBL" id="KIL67643.1"/>
    </source>
</evidence>
<dbReference type="AlphaFoldDB" id="A0A0C2XFJ8"/>
<dbReference type="GO" id="GO:0005737">
    <property type="term" value="C:cytoplasm"/>
    <property type="evidence" value="ECO:0007669"/>
    <property type="project" value="TreeGrafter"/>
</dbReference>
<proteinExistence type="predicted"/>
<dbReference type="Gene3D" id="3.60.21.10">
    <property type="match status" value="1"/>
</dbReference>
<dbReference type="InterPro" id="IPR050126">
    <property type="entry name" value="Ap4A_hydrolase"/>
</dbReference>
<protein>
    <recommendedName>
        <fullName evidence="2">Calcineurin-like phosphoesterase domain-containing protein</fullName>
    </recommendedName>
</protein>
<feature type="domain" description="Calcineurin-like phosphoesterase" evidence="2">
    <location>
        <begin position="74"/>
        <end position="242"/>
    </location>
</feature>
<accession>A0A0C2XFJ8</accession>
<name>A0A0C2XFJ8_AMAMK</name>
<gene>
    <name evidence="3" type="ORF">M378DRAFT_177334</name>
</gene>
<dbReference type="PANTHER" id="PTHR42850:SF4">
    <property type="entry name" value="ZINC-DEPENDENT ENDOPOLYPHOSPHATASE"/>
    <property type="match status" value="1"/>
</dbReference>
<dbReference type="GO" id="GO:0006798">
    <property type="term" value="P:polyphosphate catabolic process"/>
    <property type="evidence" value="ECO:0007669"/>
    <property type="project" value="TreeGrafter"/>
</dbReference>
<evidence type="ECO:0000259" key="2">
    <source>
        <dbReference type="Pfam" id="PF00149"/>
    </source>
</evidence>
<dbReference type="PANTHER" id="PTHR42850">
    <property type="entry name" value="METALLOPHOSPHOESTERASE"/>
    <property type="match status" value="1"/>
</dbReference>